<comment type="caution">
    <text evidence="1">The sequence shown here is derived from an EMBL/GenBank/DDBJ whole genome shotgun (WGS) entry which is preliminary data.</text>
</comment>
<name>A0A444X047_ARAHY</name>
<reference evidence="1 2" key="1">
    <citation type="submission" date="2019-01" db="EMBL/GenBank/DDBJ databases">
        <title>Sequencing of cultivated peanut Arachis hypogaea provides insights into genome evolution and oil improvement.</title>
        <authorList>
            <person name="Chen X."/>
        </authorList>
    </citation>
    <scope>NUCLEOTIDE SEQUENCE [LARGE SCALE GENOMIC DNA]</scope>
    <source>
        <strain evidence="2">cv. Fuhuasheng</strain>
        <tissue evidence="1">Leaves</tissue>
    </source>
</reference>
<protein>
    <recommendedName>
        <fullName evidence="3">Aminotransferase-like plant mobile domain-containing protein</fullName>
    </recommendedName>
</protein>
<accession>A0A444X047</accession>
<organism evidence="1 2">
    <name type="scientific">Arachis hypogaea</name>
    <name type="common">Peanut</name>
    <dbReference type="NCBI Taxonomy" id="3818"/>
    <lineage>
        <taxon>Eukaryota</taxon>
        <taxon>Viridiplantae</taxon>
        <taxon>Streptophyta</taxon>
        <taxon>Embryophyta</taxon>
        <taxon>Tracheophyta</taxon>
        <taxon>Spermatophyta</taxon>
        <taxon>Magnoliopsida</taxon>
        <taxon>eudicotyledons</taxon>
        <taxon>Gunneridae</taxon>
        <taxon>Pentapetalae</taxon>
        <taxon>rosids</taxon>
        <taxon>fabids</taxon>
        <taxon>Fabales</taxon>
        <taxon>Fabaceae</taxon>
        <taxon>Papilionoideae</taxon>
        <taxon>50 kb inversion clade</taxon>
        <taxon>dalbergioids sensu lato</taxon>
        <taxon>Dalbergieae</taxon>
        <taxon>Pterocarpus clade</taxon>
        <taxon>Arachis</taxon>
    </lineage>
</organism>
<gene>
    <name evidence="1" type="ORF">Ahy_B10g101697</name>
</gene>
<dbReference type="Proteomes" id="UP000289738">
    <property type="component" value="Chromosome B10"/>
</dbReference>
<sequence>MDLIYPIMEAHVDRPDERIKEYLRWAGFEYVAYMVAWDHNWPLVSALMERWRSESHTFTCHVMR</sequence>
<dbReference type="EMBL" id="SDMP01000020">
    <property type="protein sequence ID" value="RYQ83076.1"/>
    <property type="molecule type" value="Genomic_DNA"/>
</dbReference>
<proteinExistence type="predicted"/>
<keyword evidence="2" id="KW-1185">Reference proteome</keyword>
<evidence type="ECO:0008006" key="3">
    <source>
        <dbReference type="Google" id="ProtNLM"/>
    </source>
</evidence>
<evidence type="ECO:0000313" key="2">
    <source>
        <dbReference type="Proteomes" id="UP000289738"/>
    </source>
</evidence>
<dbReference type="AlphaFoldDB" id="A0A444X047"/>
<evidence type="ECO:0000313" key="1">
    <source>
        <dbReference type="EMBL" id="RYQ83076.1"/>
    </source>
</evidence>